<comment type="caution">
    <text evidence="1">The sequence shown here is derived from an EMBL/GenBank/DDBJ whole genome shotgun (WGS) entry which is preliminary data.</text>
</comment>
<evidence type="ECO:0000313" key="2">
    <source>
        <dbReference type="Proteomes" id="UP001055879"/>
    </source>
</evidence>
<keyword evidence="2" id="KW-1185">Reference proteome</keyword>
<evidence type="ECO:0000313" key="1">
    <source>
        <dbReference type="EMBL" id="KAI3759785.1"/>
    </source>
</evidence>
<dbReference type="Proteomes" id="UP001055879">
    <property type="component" value="Linkage Group LG02"/>
</dbReference>
<gene>
    <name evidence="1" type="ORF">L6452_07842</name>
</gene>
<accession>A0ACB9EMC0</accession>
<protein>
    <submittedName>
        <fullName evidence="1">Uncharacterized protein</fullName>
    </submittedName>
</protein>
<proteinExistence type="predicted"/>
<reference evidence="1 2" key="2">
    <citation type="journal article" date="2022" name="Mol. Ecol. Resour.">
        <title>The genomes of chicory, endive, great burdock and yacon provide insights into Asteraceae paleo-polyploidization history and plant inulin production.</title>
        <authorList>
            <person name="Fan W."/>
            <person name="Wang S."/>
            <person name="Wang H."/>
            <person name="Wang A."/>
            <person name="Jiang F."/>
            <person name="Liu H."/>
            <person name="Zhao H."/>
            <person name="Xu D."/>
            <person name="Zhang Y."/>
        </authorList>
    </citation>
    <scope>NUCLEOTIDE SEQUENCE [LARGE SCALE GENOMIC DNA]</scope>
    <source>
        <strain evidence="2">cv. Niubang</strain>
    </source>
</reference>
<reference evidence="2" key="1">
    <citation type="journal article" date="2022" name="Mol. Ecol. Resour.">
        <title>The genomes of chicory, endive, great burdock and yacon provide insights into Asteraceae palaeo-polyploidization history and plant inulin production.</title>
        <authorList>
            <person name="Fan W."/>
            <person name="Wang S."/>
            <person name="Wang H."/>
            <person name="Wang A."/>
            <person name="Jiang F."/>
            <person name="Liu H."/>
            <person name="Zhao H."/>
            <person name="Xu D."/>
            <person name="Zhang Y."/>
        </authorList>
    </citation>
    <scope>NUCLEOTIDE SEQUENCE [LARGE SCALE GENOMIC DNA]</scope>
    <source>
        <strain evidence="2">cv. Niubang</strain>
    </source>
</reference>
<organism evidence="1 2">
    <name type="scientific">Arctium lappa</name>
    <name type="common">Greater burdock</name>
    <name type="synonym">Lappa major</name>
    <dbReference type="NCBI Taxonomy" id="4217"/>
    <lineage>
        <taxon>Eukaryota</taxon>
        <taxon>Viridiplantae</taxon>
        <taxon>Streptophyta</taxon>
        <taxon>Embryophyta</taxon>
        <taxon>Tracheophyta</taxon>
        <taxon>Spermatophyta</taxon>
        <taxon>Magnoliopsida</taxon>
        <taxon>eudicotyledons</taxon>
        <taxon>Gunneridae</taxon>
        <taxon>Pentapetalae</taxon>
        <taxon>asterids</taxon>
        <taxon>campanulids</taxon>
        <taxon>Asterales</taxon>
        <taxon>Asteraceae</taxon>
        <taxon>Carduoideae</taxon>
        <taxon>Cardueae</taxon>
        <taxon>Arctiinae</taxon>
        <taxon>Arctium</taxon>
    </lineage>
</organism>
<name>A0ACB9EMC0_ARCLA</name>
<dbReference type="EMBL" id="CM042048">
    <property type="protein sequence ID" value="KAI3759785.1"/>
    <property type="molecule type" value="Genomic_DNA"/>
</dbReference>
<sequence length="101" mass="11581">MDPPIGYPLRNQIVQRYIQTLASALDSEEEANSSMYSVSTKYYYVFGCKIDEKVVHRIKCNLCQMSDGFCRTPIRLRRCVYSSGLSCIKVELKLMVQESAI</sequence>